<dbReference type="PROSITE" id="PS50887">
    <property type="entry name" value="GGDEF"/>
    <property type="match status" value="1"/>
</dbReference>
<dbReference type="SMART" id="SM00267">
    <property type="entry name" value="GGDEF"/>
    <property type="match status" value="1"/>
</dbReference>
<dbReference type="FunFam" id="3.20.20.450:FF:000001">
    <property type="entry name" value="Cyclic di-GMP phosphodiesterase yahA"/>
    <property type="match status" value="1"/>
</dbReference>
<evidence type="ECO:0000259" key="2">
    <source>
        <dbReference type="PROSITE" id="PS50883"/>
    </source>
</evidence>
<evidence type="ECO:0000256" key="1">
    <source>
        <dbReference type="SAM" id="Phobius"/>
    </source>
</evidence>
<dbReference type="SUPFAM" id="SSF141868">
    <property type="entry name" value="EAL domain-like"/>
    <property type="match status" value="1"/>
</dbReference>
<dbReference type="PANTHER" id="PTHR44757">
    <property type="entry name" value="DIGUANYLATE CYCLASE DGCP"/>
    <property type="match status" value="1"/>
</dbReference>
<dbReference type="PANTHER" id="PTHR44757:SF2">
    <property type="entry name" value="BIOFILM ARCHITECTURE MAINTENANCE PROTEIN MBAA"/>
    <property type="match status" value="1"/>
</dbReference>
<reference evidence="4 5" key="1">
    <citation type="submission" date="2020-10" db="EMBL/GenBank/DDBJ databases">
        <title>Genome sequencing of Massilia sp. LPB0304.</title>
        <authorList>
            <person name="Kim J."/>
        </authorList>
    </citation>
    <scope>NUCLEOTIDE SEQUENCE [LARGE SCALE GENOMIC DNA]</scope>
    <source>
        <strain evidence="4 5">LPB0304</strain>
    </source>
</reference>
<dbReference type="InterPro" id="IPR052155">
    <property type="entry name" value="Biofilm_reg_signaling"/>
</dbReference>
<keyword evidence="1" id="KW-0812">Transmembrane</keyword>
<dbReference type="Gene3D" id="3.20.20.450">
    <property type="entry name" value="EAL domain"/>
    <property type="match status" value="1"/>
</dbReference>
<dbReference type="KEGG" id="mlir:LPB04_03310"/>
<proteinExistence type="predicted"/>
<feature type="transmembrane region" description="Helical" evidence="1">
    <location>
        <begin position="12"/>
        <end position="37"/>
    </location>
</feature>
<keyword evidence="5" id="KW-1185">Reference proteome</keyword>
<dbReference type="InterPro" id="IPR043128">
    <property type="entry name" value="Rev_trsase/Diguanyl_cyclase"/>
</dbReference>
<dbReference type="PROSITE" id="PS50883">
    <property type="entry name" value="EAL"/>
    <property type="match status" value="1"/>
</dbReference>
<protein>
    <submittedName>
        <fullName evidence="4">Bifunctional diguanylate cyclase/phosphodiesterase</fullName>
    </submittedName>
</protein>
<name>A0A7L9U5J1_9BURK</name>
<feature type="domain" description="EAL" evidence="2">
    <location>
        <begin position="448"/>
        <end position="702"/>
    </location>
</feature>
<dbReference type="Gene3D" id="3.30.70.270">
    <property type="match status" value="1"/>
</dbReference>
<feature type="transmembrane region" description="Helical" evidence="1">
    <location>
        <begin position="108"/>
        <end position="130"/>
    </location>
</feature>
<dbReference type="Proteomes" id="UP000593875">
    <property type="component" value="Chromosome"/>
</dbReference>
<keyword evidence="1" id="KW-1133">Transmembrane helix</keyword>
<keyword evidence="1" id="KW-0472">Membrane</keyword>
<dbReference type="AlphaFoldDB" id="A0A7L9U5J1"/>
<feature type="transmembrane region" description="Helical" evidence="1">
    <location>
        <begin position="44"/>
        <end position="61"/>
    </location>
</feature>
<feature type="transmembrane region" description="Helical" evidence="1">
    <location>
        <begin position="216"/>
        <end position="236"/>
    </location>
</feature>
<dbReference type="Pfam" id="PF00563">
    <property type="entry name" value="EAL"/>
    <property type="match status" value="1"/>
</dbReference>
<dbReference type="RefSeq" id="WP_193687369.1">
    <property type="nucleotide sequence ID" value="NZ_CP062941.1"/>
</dbReference>
<dbReference type="InterPro" id="IPR035919">
    <property type="entry name" value="EAL_sf"/>
</dbReference>
<feature type="transmembrane region" description="Helical" evidence="1">
    <location>
        <begin position="81"/>
        <end position="101"/>
    </location>
</feature>
<dbReference type="SMART" id="SM00052">
    <property type="entry name" value="EAL"/>
    <property type="match status" value="1"/>
</dbReference>
<dbReference type="NCBIfam" id="TIGR00254">
    <property type="entry name" value="GGDEF"/>
    <property type="match status" value="1"/>
</dbReference>
<feature type="transmembrane region" description="Helical" evidence="1">
    <location>
        <begin position="191"/>
        <end position="210"/>
    </location>
</feature>
<dbReference type="InterPro" id="IPR001633">
    <property type="entry name" value="EAL_dom"/>
</dbReference>
<dbReference type="CDD" id="cd01949">
    <property type="entry name" value="GGDEF"/>
    <property type="match status" value="1"/>
</dbReference>
<dbReference type="EMBL" id="CP062941">
    <property type="protein sequence ID" value="QOL50353.1"/>
    <property type="molecule type" value="Genomic_DNA"/>
</dbReference>
<dbReference type="Pfam" id="PF00990">
    <property type="entry name" value="GGDEF"/>
    <property type="match status" value="1"/>
</dbReference>
<evidence type="ECO:0000313" key="4">
    <source>
        <dbReference type="EMBL" id="QOL50353.1"/>
    </source>
</evidence>
<dbReference type="CDD" id="cd01948">
    <property type="entry name" value="EAL"/>
    <property type="match status" value="1"/>
</dbReference>
<dbReference type="InterPro" id="IPR029787">
    <property type="entry name" value="Nucleotide_cyclase"/>
</dbReference>
<accession>A0A7L9U5J1</accession>
<evidence type="ECO:0000259" key="3">
    <source>
        <dbReference type="PROSITE" id="PS50887"/>
    </source>
</evidence>
<dbReference type="SUPFAM" id="SSF55073">
    <property type="entry name" value="Nucleotide cyclase"/>
    <property type="match status" value="1"/>
</dbReference>
<dbReference type="InterPro" id="IPR000160">
    <property type="entry name" value="GGDEF_dom"/>
</dbReference>
<organism evidence="4 5">
    <name type="scientific">Massilia litorea</name>
    <dbReference type="NCBI Taxonomy" id="2769491"/>
    <lineage>
        <taxon>Bacteria</taxon>
        <taxon>Pseudomonadati</taxon>
        <taxon>Pseudomonadota</taxon>
        <taxon>Betaproteobacteria</taxon>
        <taxon>Burkholderiales</taxon>
        <taxon>Oxalobacteraceae</taxon>
        <taxon>Telluria group</taxon>
        <taxon>Massilia</taxon>
    </lineage>
</organism>
<gene>
    <name evidence="4" type="ORF">LPB04_03310</name>
</gene>
<evidence type="ECO:0000313" key="5">
    <source>
        <dbReference type="Proteomes" id="UP000593875"/>
    </source>
</evidence>
<sequence length="722" mass="80491">MNLMLNEPGQMQLVPLAFLLAAAISAYTAMQALLVVFSGYRRGLYSFYAAMSIAVTLLFLVDHRFYMADAPAVTARLTQWRVAFALAFYPALFGFIAIYTGQERYRRWLLLMTIASAGLVALNFAMPYSLRFDSLDSVRVQSMPWGETFALRYGSISRWNIVSRCLTTTVLLWGLARSAHLYRHGARRAAILLGLALLAMLAASVSSLLVDLGRVQFLYLGGIAYFGLILFMNFSLGMDLHEMNRALERTSKQLQHQITLRERTEEYIRQIGFRDSLTGLPNRAKLDEQLDLVLRQETGSKHGALIMLGLDDFKTINNVLGHDVGDTVLQLVAQRLGASDIEGGLLTRYGGDEFSFLFPDLAFDTREPTEVACDIASRCLHILSQPFAFNDRTLDVGACAGISVFAYPSPLAKKPLQCAEMALARAKSAGRGSIQLYESGMQTELAEKHELERDMRIGLKRGEFQLYYQPQVDFQGNVLGAEALLRWRHPGKGFVSPAVFIPIAERSGFVHDLGTWVLQQACEQVGQLARNVPAFDGHISVNISNWQINQRGFDSHVQDILANAGADASRLTLEITESLFIHDLNDAIARINALRALGLRFSIDDFGTGYASLSYLRRLPIDELKIDQSFVKNLGMNARDTDLVETIVRIARHMDMQVVAEGVENETQRATLAKMNIWALQGYYIARPMDKDAFLAWLTERRETVSPPGSSIPAGARSDIRT</sequence>
<feature type="domain" description="GGDEF" evidence="3">
    <location>
        <begin position="301"/>
        <end position="439"/>
    </location>
</feature>